<dbReference type="PANTHER" id="PTHR44743:SF10">
    <property type="entry name" value="J DOMAIN-CONTAINING PROTEIN"/>
    <property type="match status" value="1"/>
</dbReference>
<dbReference type="SMART" id="SM00248">
    <property type="entry name" value="ANK"/>
    <property type="match status" value="3"/>
</dbReference>
<dbReference type="SUPFAM" id="SSF140860">
    <property type="entry name" value="Pseudo ankyrin repeat-like"/>
    <property type="match status" value="1"/>
</dbReference>
<accession>A0A0C2XLC5</accession>
<dbReference type="InterPro" id="IPR001623">
    <property type="entry name" value="DnaJ_domain"/>
</dbReference>
<dbReference type="PRINTS" id="PR00625">
    <property type="entry name" value="JDOMAIN"/>
</dbReference>
<proteinExistence type="predicted"/>
<dbReference type="PROSITE" id="PS50297">
    <property type="entry name" value="ANK_REP_REGION"/>
    <property type="match status" value="1"/>
</dbReference>
<dbReference type="EMBL" id="KN818225">
    <property type="protein sequence ID" value="KIL69893.1"/>
    <property type="molecule type" value="Genomic_DNA"/>
</dbReference>
<dbReference type="InterPro" id="IPR036770">
    <property type="entry name" value="Ankyrin_rpt-contain_sf"/>
</dbReference>
<dbReference type="PROSITE" id="PS50076">
    <property type="entry name" value="DNAJ_2"/>
    <property type="match status" value="1"/>
</dbReference>
<keyword evidence="5" id="KW-1185">Reference proteome</keyword>
<dbReference type="InterPro" id="IPR036869">
    <property type="entry name" value="J_dom_sf"/>
</dbReference>
<dbReference type="SMART" id="SM00271">
    <property type="entry name" value="DnaJ"/>
    <property type="match status" value="1"/>
</dbReference>
<feature type="repeat" description="ANK" evidence="1">
    <location>
        <begin position="220"/>
        <end position="252"/>
    </location>
</feature>
<dbReference type="SUPFAM" id="SSF46565">
    <property type="entry name" value="Chaperone J-domain"/>
    <property type="match status" value="1"/>
</dbReference>
<protein>
    <recommendedName>
        <fullName evidence="3">J domain-containing protein</fullName>
    </recommendedName>
</protein>
<dbReference type="Gene3D" id="1.25.40.20">
    <property type="entry name" value="Ankyrin repeat-containing domain"/>
    <property type="match status" value="1"/>
</dbReference>
<feature type="compositionally biased region" description="Basic residues" evidence="2">
    <location>
        <begin position="162"/>
        <end position="172"/>
    </location>
</feature>
<sequence length="352" mass="40701">MPSLADAYAVLGLSQGCTLEEVKAKYKQVALRTHPDKNPDNPDATIEFQRVSEAYRVISTRLDSDEGEEAFWDDYNDDDDGYNSDSDDEALMHIYMYIYTRLMNERRSRYQHFASEEAESEEEYQERMEEEAERRKKESDARKAYEKQQREKERQEAEERQKKKKETKKVKAKEKPVFQAAREGNTGKVKEGIYEFSVDASGGEVRPGCEKFVKNQPKDPQETLLHIAIKNGDADLVEYLDRHNAEPDERNSDGLTPVHLAIASGNLQIIKFFFETYSPKDADHQSIYQPPERQNLLTLASESLDPRVVDMIFSNVPWSAEEIKIAWDWVCNKDSEKVEDILAVFRRYGGGE</sequence>
<dbReference type="InParanoid" id="A0A0C2XLC5"/>
<feature type="compositionally biased region" description="Acidic residues" evidence="2">
    <location>
        <begin position="116"/>
        <end position="131"/>
    </location>
</feature>
<dbReference type="PROSITE" id="PS50088">
    <property type="entry name" value="ANK_REPEAT"/>
    <property type="match status" value="2"/>
</dbReference>
<feature type="repeat" description="ANK" evidence="1">
    <location>
        <begin position="253"/>
        <end position="285"/>
    </location>
</feature>
<evidence type="ECO:0000313" key="4">
    <source>
        <dbReference type="EMBL" id="KIL69893.1"/>
    </source>
</evidence>
<dbReference type="OrthoDB" id="442087at2759"/>
<feature type="region of interest" description="Disordered" evidence="2">
    <location>
        <begin position="114"/>
        <end position="178"/>
    </location>
</feature>
<name>A0A0C2XLC5_AMAMK</name>
<dbReference type="STRING" id="946122.A0A0C2XLC5"/>
<dbReference type="Proteomes" id="UP000054549">
    <property type="component" value="Unassembled WGS sequence"/>
</dbReference>
<feature type="domain" description="J" evidence="3">
    <location>
        <begin position="6"/>
        <end position="76"/>
    </location>
</feature>
<dbReference type="PANTHER" id="PTHR44743">
    <property type="entry name" value="PUTATIVE, EXPRESSED-RELATED"/>
    <property type="match status" value="1"/>
</dbReference>
<dbReference type="AlphaFoldDB" id="A0A0C2XLC5"/>
<evidence type="ECO:0000259" key="3">
    <source>
        <dbReference type="PROSITE" id="PS50076"/>
    </source>
</evidence>
<evidence type="ECO:0000313" key="5">
    <source>
        <dbReference type="Proteomes" id="UP000054549"/>
    </source>
</evidence>
<dbReference type="CDD" id="cd06257">
    <property type="entry name" value="DnaJ"/>
    <property type="match status" value="1"/>
</dbReference>
<organism evidence="4 5">
    <name type="scientific">Amanita muscaria (strain Koide BX008)</name>
    <dbReference type="NCBI Taxonomy" id="946122"/>
    <lineage>
        <taxon>Eukaryota</taxon>
        <taxon>Fungi</taxon>
        <taxon>Dikarya</taxon>
        <taxon>Basidiomycota</taxon>
        <taxon>Agaricomycotina</taxon>
        <taxon>Agaricomycetes</taxon>
        <taxon>Agaricomycetidae</taxon>
        <taxon>Agaricales</taxon>
        <taxon>Pluteineae</taxon>
        <taxon>Amanitaceae</taxon>
        <taxon>Amanita</taxon>
    </lineage>
</organism>
<evidence type="ECO:0000256" key="2">
    <source>
        <dbReference type="SAM" id="MobiDB-lite"/>
    </source>
</evidence>
<dbReference type="HOGENOM" id="CLU_037538_0_0_1"/>
<dbReference type="Gene3D" id="1.10.287.110">
    <property type="entry name" value="DnaJ domain"/>
    <property type="match status" value="1"/>
</dbReference>
<evidence type="ECO:0000256" key="1">
    <source>
        <dbReference type="PROSITE-ProRule" id="PRU00023"/>
    </source>
</evidence>
<dbReference type="Pfam" id="PF00226">
    <property type="entry name" value="DnaJ"/>
    <property type="match status" value="1"/>
</dbReference>
<dbReference type="Pfam" id="PF12796">
    <property type="entry name" value="Ank_2"/>
    <property type="match status" value="1"/>
</dbReference>
<gene>
    <name evidence="4" type="ORF">M378DRAFT_195788</name>
</gene>
<dbReference type="InterPro" id="IPR002110">
    <property type="entry name" value="Ankyrin_rpt"/>
</dbReference>
<reference evidence="4 5" key="1">
    <citation type="submission" date="2014-04" db="EMBL/GenBank/DDBJ databases">
        <title>Evolutionary Origins and Diversification of the Mycorrhizal Mutualists.</title>
        <authorList>
            <consortium name="DOE Joint Genome Institute"/>
            <consortium name="Mycorrhizal Genomics Consortium"/>
            <person name="Kohler A."/>
            <person name="Kuo A."/>
            <person name="Nagy L.G."/>
            <person name="Floudas D."/>
            <person name="Copeland A."/>
            <person name="Barry K.W."/>
            <person name="Cichocki N."/>
            <person name="Veneault-Fourrey C."/>
            <person name="LaButti K."/>
            <person name="Lindquist E.A."/>
            <person name="Lipzen A."/>
            <person name="Lundell T."/>
            <person name="Morin E."/>
            <person name="Murat C."/>
            <person name="Riley R."/>
            <person name="Ohm R."/>
            <person name="Sun H."/>
            <person name="Tunlid A."/>
            <person name="Henrissat B."/>
            <person name="Grigoriev I.V."/>
            <person name="Hibbett D.S."/>
            <person name="Martin F."/>
        </authorList>
    </citation>
    <scope>NUCLEOTIDE SEQUENCE [LARGE SCALE GENOMIC DNA]</scope>
    <source>
        <strain evidence="4 5">Koide BX008</strain>
    </source>
</reference>
<feature type="compositionally biased region" description="Basic and acidic residues" evidence="2">
    <location>
        <begin position="132"/>
        <end position="161"/>
    </location>
</feature>
<keyword evidence="1" id="KW-0040">ANK repeat</keyword>